<dbReference type="AlphaFoldDB" id="A0A399SQ37"/>
<evidence type="ECO:0000313" key="2">
    <source>
        <dbReference type="EMBL" id="RIJ45458.1"/>
    </source>
</evidence>
<protein>
    <recommendedName>
        <fullName evidence="4">Galactose oxidase</fullName>
    </recommendedName>
</protein>
<keyword evidence="1" id="KW-1133">Transmembrane helix</keyword>
<evidence type="ECO:0000256" key="1">
    <source>
        <dbReference type="SAM" id="Phobius"/>
    </source>
</evidence>
<name>A0A399SQ37_9BACT</name>
<dbReference type="InterPro" id="IPR011043">
    <property type="entry name" value="Gal_Oxase/kelch_b-propeller"/>
</dbReference>
<comment type="caution">
    <text evidence="2">The sequence shown here is derived from an EMBL/GenBank/DDBJ whole genome shotgun (WGS) entry which is preliminary data.</text>
</comment>
<keyword evidence="3" id="KW-1185">Reference proteome</keyword>
<dbReference type="SUPFAM" id="SSF50965">
    <property type="entry name" value="Galactose oxidase, central domain"/>
    <property type="match status" value="1"/>
</dbReference>
<dbReference type="Gene3D" id="1.10.10.10">
    <property type="entry name" value="Winged helix-like DNA-binding domain superfamily/Winged helix DNA-binding domain"/>
    <property type="match status" value="1"/>
</dbReference>
<sequence>MLVKKRFHIAWVLLLLAINVCANERRGVFFQSKEVGVEERTGIDLTKNGAIKYEGKFSIEFEISFRDYAERYGYVFRLMDKEGEHKIDLICKIDEVSPDLLVLVDKKETNLQLGMTSEQKKLVNVWYKIRLSVDPDSSEITLQFADKIITDHIPFPETLKLKWGFGCVEDFGRGIGEVPPISVRNIKFFNNDCLSYFWPLSFTDGTTVRDSVRGKVAEVINPAWVVEQHQVWKKIRTLGLDEFPQIAYNEDKEEIYFVQRTKKLLKYSLNNGSETMLPYASGNPFYEEGQQVFFNKKGELVTYSEYRKLSTKFDEKTLSWNNSFDTIAYLPKYWHHNQLLHPVSGNYTAVCGYGFFTFFNTIRVFDEDSCTWSELKMTGDRIGPRYLASLGQSQKDSNIYYLYGGVGNEDGKQIFGKNFYYDLFRINFKTNQIHKMYEPRLARKINFTPLNSMIVDDARNCFYTLCFSLNHYVSDLQLYRGSMLGDQGLFFGSKIPYTFSDISSYADLYRWRSHNKLVVLTMHKKPDGKFEVNLYSINYPPSDFVYDKPVHLDSFVFFDSIYPMLLAVVLLIVGVLVFLLIRKNNSLRKNKGNESRLSEILSGSEPKTRPEGKVLLFGGFQVYDKRGKDITYRFSPTLRELFLLILLFTMDDNKGISSATIQEYLWPDKPESKAKNNRGVNIKKLRSILEDIGNISISYDGSQWRINHSNDVFCDLEYIRYVFTSNDEQFFVRELKESVATLSRGRFLFGIENDWLAKEKDDITRKIVGKLEYACRILDVTEQASLIIQIAEVIFMFGPMNETALKYKCKILYMQGKHSLAQEVYNNYTKLYSKQYDENYQLAFKELVK</sequence>
<dbReference type="GO" id="GO:0003677">
    <property type="term" value="F:DNA binding"/>
    <property type="evidence" value="ECO:0007669"/>
    <property type="project" value="TreeGrafter"/>
</dbReference>
<keyword evidence="1" id="KW-0472">Membrane</keyword>
<evidence type="ECO:0008006" key="4">
    <source>
        <dbReference type="Google" id="ProtNLM"/>
    </source>
</evidence>
<feature type="transmembrane region" description="Helical" evidence="1">
    <location>
        <begin position="561"/>
        <end position="581"/>
    </location>
</feature>
<evidence type="ECO:0000313" key="3">
    <source>
        <dbReference type="Proteomes" id="UP000265926"/>
    </source>
</evidence>
<dbReference type="InterPro" id="IPR036388">
    <property type="entry name" value="WH-like_DNA-bd_sf"/>
</dbReference>
<organism evidence="2 3">
    <name type="scientific">Maribellus luteus</name>
    <dbReference type="NCBI Taxonomy" id="2305463"/>
    <lineage>
        <taxon>Bacteria</taxon>
        <taxon>Pseudomonadati</taxon>
        <taxon>Bacteroidota</taxon>
        <taxon>Bacteroidia</taxon>
        <taxon>Marinilabiliales</taxon>
        <taxon>Prolixibacteraceae</taxon>
        <taxon>Maribellus</taxon>
    </lineage>
</organism>
<dbReference type="EMBL" id="QWGR01000025">
    <property type="protein sequence ID" value="RIJ45458.1"/>
    <property type="molecule type" value="Genomic_DNA"/>
</dbReference>
<proteinExistence type="predicted"/>
<reference evidence="2 3" key="1">
    <citation type="submission" date="2018-08" db="EMBL/GenBank/DDBJ databases">
        <title>Pallidiluteibacterium maritimus gen. nov., sp. nov., isolated from coastal sediment.</title>
        <authorList>
            <person name="Zhou L.Y."/>
        </authorList>
    </citation>
    <scope>NUCLEOTIDE SEQUENCE [LARGE SCALE GENOMIC DNA]</scope>
    <source>
        <strain evidence="2 3">XSD2</strain>
    </source>
</reference>
<accession>A0A399SQ37</accession>
<dbReference type="Proteomes" id="UP000265926">
    <property type="component" value="Unassembled WGS sequence"/>
</dbReference>
<gene>
    <name evidence="2" type="ORF">D1614_23000</name>
</gene>
<dbReference type="PANTHER" id="PTHR35807">
    <property type="entry name" value="TRANSCRIPTIONAL REGULATOR REDD-RELATED"/>
    <property type="match status" value="1"/>
</dbReference>
<dbReference type="InterPro" id="IPR051677">
    <property type="entry name" value="AfsR-DnrI-RedD_regulator"/>
</dbReference>
<dbReference type="GO" id="GO:0006355">
    <property type="term" value="P:regulation of DNA-templated transcription"/>
    <property type="evidence" value="ECO:0007669"/>
    <property type="project" value="TreeGrafter"/>
</dbReference>
<keyword evidence="1" id="KW-0812">Transmembrane</keyword>
<dbReference type="PANTHER" id="PTHR35807:SF1">
    <property type="entry name" value="TRANSCRIPTIONAL REGULATOR REDD"/>
    <property type="match status" value="1"/>
</dbReference>